<organism evidence="3 4">
    <name type="scientific">Ligilactobacillus murinus</name>
    <dbReference type="NCBI Taxonomy" id="1622"/>
    <lineage>
        <taxon>Bacteria</taxon>
        <taxon>Bacillati</taxon>
        <taxon>Bacillota</taxon>
        <taxon>Bacilli</taxon>
        <taxon>Lactobacillales</taxon>
        <taxon>Lactobacillaceae</taxon>
        <taxon>Ligilactobacillus</taxon>
    </lineage>
</organism>
<accession>A0AAE7BPF3</accession>
<evidence type="ECO:0000256" key="2">
    <source>
        <dbReference type="SAM" id="Phobius"/>
    </source>
</evidence>
<keyword evidence="2" id="KW-0472">Membrane</keyword>
<proteinExistence type="predicted"/>
<name>A0AAE7BPF3_9LACO</name>
<reference evidence="3 4" key="1">
    <citation type="journal article" date="2019" name="Nat. Med.">
        <title>Preventing dysbiosis of the neonatal mouse intestinal microbiome protects against late-onset sepsis.</title>
        <authorList>
            <person name="Singer J.R."/>
            <person name="Blosser E.G."/>
            <person name="Zindl C.L."/>
            <person name="Silberger D.J."/>
            <person name="Conlan S."/>
            <person name="Laufer V.A."/>
            <person name="DiToro D."/>
            <person name="Deming C."/>
            <person name="Kumar R."/>
            <person name="Morrow C.D."/>
            <person name="Segre J.A."/>
            <person name="Gray M.J."/>
            <person name="Randolph D.A."/>
            <person name="Weaver C.T."/>
        </authorList>
    </citation>
    <scope>NUCLEOTIDE SEQUENCE [LARGE SCALE GENOMIC DNA]</scope>
    <source>
        <strain evidence="3 4">V10</strain>
    </source>
</reference>
<evidence type="ECO:0000256" key="1">
    <source>
        <dbReference type="SAM" id="Coils"/>
    </source>
</evidence>
<dbReference type="EMBL" id="CP040852">
    <property type="protein sequence ID" value="QIA89121.1"/>
    <property type="molecule type" value="Genomic_DNA"/>
</dbReference>
<keyword evidence="1" id="KW-0175">Coiled coil</keyword>
<dbReference type="Proteomes" id="UP000463931">
    <property type="component" value="Chromosome"/>
</dbReference>
<evidence type="ECO:0000313" key="4">
    <source>
        <dbReference type="Proteomes" id="UP000463931"/>
    </source>
</evidence>
<dbReference type="AlphaFoldDB" id="A0AAE7BPF3"/>
<gene>
    <name evidence="3" type="ORF">FEE40_02385</name>
</gene>
<evidence type="ECO:0000313" key="3">
    <source>
        <dbReference type="EMBL" id="QIA89121.1"/>
    </source>
</evidence>
<dbReference type="RefSeq" id="WP_143442870.1">
    <property type="nucleotide sequence ID" value="NZ_BDFM01000086.1"/>
</dbReference>
<keyword evidence="2" id="KW-1133">Transmembrane helix</keyword>
<feature type="transmembrane region" description="Helical" evidence="2">
    <location>
        <begin position="40"/>
        <end position="60"/>
    </location>
</feature>
<sequence>MAKKMERKVDCRKEKIMNLQNKLVFEEIEASELNGNGRDFIEGFGVGVTVVAGIAGIVALT</sequence>
<keyword evidence="2" id="KW-0812">Transmembrane</keyword>
<protein>
    <submittedName>
        <fullName evidence="3">Uncharacterized protein</fullName>
    </submittedName>
</protein>
<feature type="coiled-coil region" evidence="1">
    <location>
        <begin position="2"/>
        <end position="36"/>
    </location>
</feature>